<keyword evidence="3" id="KW-1185">Reference proteome</keyword>
<proteinExistence type="predicted"/>
<evidence type="ECO:0000313" key="2">
    <source>
        <dbReference type="EMBL" id="KAF0920749.1"/>
    </source>
</evidence>
<organism evidence="2 3">
    <name type="scientific">Oryza meyeriana var. granulata</name>
    <dbReference type="NCBI Taxonomy" id="110450"/>
    <lineage>
        <taxon>Eukaryota</taxon>
        <taxon>Viridiplantae</taxon>
        <taxon>Streptophyta</taxon>
        <taxon>Embryophyta</taxon>
        <taxon>Tracheophyta</taxon>
        <taxon>Spermatophyta</taxon>
        <taxon>Magnoliopsida</taxon>
        <taxon>Liliopsida</taxon>
        <taxon>Poales</taxon>
        <taxon>Poaceae</taxon>
        <taxon>BOP clade</taxon>
        <taxon>Oryzoideae</taxon>
        <taxon>Oryzeae</taxon>
        <taxon>Oryzinae</taxon>
        <taxon>Oryza</taxon>
        <taxon>Oryza meyeriana</taxon>
    </lineage>
</organism>
<feature type="region of interest" description="Disordered" evidence="1">
    <location>
        <begin position="1"/>
        <end position="20"/>
    </location>
</feature>
<protein>
    <submittedName>
        <fullName evidence="2">Uncharacterized protein</fullName>
    </submittedName>
</protein>
<accession>A0A6G1E7K4</accession>
<sequence>MNKKKYRWKDRKRTTKKGATPDLRWPCGLWLRKATQTLRQQSKSDFDCKSTRVSYHDGARVGNKEDGTQAGGTS</sequence>
<reference evidence="2 3" key="1">
    <citation type="submission" date="2019-11" db="EMBL/GenBank/DDBJ databases">
        <title>Whole genome sequence of Oryza granulata.</title>
        <authorList>
            <person name="Li W."/>
        </authorList>
    </citation>
    <scope>NUCLEOTIDE SEQUENCE [LARGE SCALE GENOMIC DNA]</scope>
    <source>
        <strain evidence="3">cv. Menghai</strain>
        <tissue evidence="2">Leaf</tissue>
    </source>
</reference>
<comment type="caution">
    <text evidence="2">The sequence shown here is derived from an EMBL/GenBank/DDBJ whole genome shotgun (WGS) entry which is preliminary data.</text>
</comment>
<evidence type="ECO:0000256" key="1">
    <source>
        <dbReference type="SAM" id="MobiDB-lite"/>
    </source>
</evidence>
<dbReference type="AlphaFoldDB" id="A0A6G1E7K4"/>
<evidence type="ECO:0000313" key="3">
    <source>
        <dbReference type="Proteomes" id="UP000479710"/>
    </source>
</evidence>
<feature type="compositionally biased region" description="Basic residues" evidence="1">
    <location>
        <begin position="1"/>
        <end position="16"/>
    </location>
</feature>
<gene>
    <name evidence="2" type="ORF">E2562_036833</name>
</gene>
<dbReference type="Proteomes" id="UP000479710">
    <property type="component" value="Unassembled WGS sequence"/>
</dbReference>
<dbReference type="EMBL" id="SPHZ02000005">
    <property type="protein sequence ID" value="KAF0920749.1"/>
    <property type="molecule type" value="Genomic_DNA"/>
</dbReference>
<name>A0A6G1E7K4_9ORYZ</name>